<organism evidence="3 4">
    <name type="scientific">Pirellula staleyi (strain ATCC 27377 / DSM 6068 / ICPB 4128)</name>
    <name type="common">Pirella staleyi</name>
    <dbReference type="NCBI Taxonomy" id="530564"/>
    <lineage>
        <taxon>Bacteria</taxon>
        <taxon>Pseudomonadati</taxon>
        <taxon>Planctomycetota</taxon>
        <taxon>Planctomycetia</taxon>
        <taxon>Pirellulales</taxon>
        <taxon>Pirellulaceae</taxon>
        <taxon>Pirellula</taxon>
    </lineage>
</organism>
<sequence length="252" mass="27952">MNETTGPISGKPHRFLQTISLVVGGVLLLYLGISYLLAPLWWERYANHHPAWEDVPRVTHTGDKHPGDPINVAIVGSELDLKRVLLAAGWFPADPVTLKSSLEIAEATVLDRKYNDAPVSSLFMFGRKQDFAFEKPVGDNPRKRHHVRFWKNDALSPDGRIVWVGSVTYDERVGLSYTTGQVTHHIDANVDAERNQLIDDLKQTGDIADVIIVPGFHTELEGRNGGGDRWYTDGNLSVALTKTVAASKKPPK</sequence>
<feature type="transmembrane region" description="Helical" evidence="1">
    <location>
        <begin position="21"/>
        <end position="42"/>
    </location>
</feature>
<keyword evidence="4" id="KW-1185">Reference proteome</keyword>
<dbReference type="Proteomes" id="UP000001887">
    <property type="component" value="Chromosome"/>
</dbReference>
<proteinExistence type="predicted"/>
<dbReference type="EMBL" id="CP001848">
    <property type="protein sequence ID" value="ADB18147.1"/>
    <property type="molecule type" value="Genomic_DNA"/>
</dbReference>
<evidence type="ECO:0000256" key="1">
    <source>
        <dbReference type="SAM" id="Phobius"/>
    </source>
</evidence>
<dbReference type="AlphaFoldDB" id="D2QYI8"/>
<protein>
    <recommendedName>
        <fullName evidence="2">LssY-like C-terminal domain-containing protein</fullName>
    </recommendedName>
</protein>
<gene>
    <name evidence="3" type="ordered locus">Psta_3485</name>
</gene>
<evidence type="ECO:0000313" key="3">
    <source>
        <dbReference type="EMBL" id="ADB18147.1"/>
    </source>
</evidence>
<evidence type="ECO:0000259" key="2">
    <source>
        <dbReference type="Pfam" id="PF14067"/>
    </source>
</evidence>
<dbReference type="STRING" id="530564.Psta_3485"/>
<dbReference type="KEGG" id="psl:Psta_3485"/>
<dbReference type="Pfam" id="PF14067">
    <property type="entry name" value="LssY_C"/>
    <property type="match status" value="1"/>
</dbReference>
<feature type="domain" description="LssY-like C-terminal" evidence="2">
    <location>
        <begin position="52"/>
        <end position="236"/>
    </location>
</feature>
<dbReference type="InterPro" id="IPR025902">
    <property type="entry name" value="LssY-like-C_dom"/>
</dbReference>
<keyword evidence="1" id="KW-0472">Membrane</keyword>
<dbReference type="OrthoDB" id="3725455at2"/>
<dbReference type="eggNOG" id="COG0671">
    <property type="taxonomic scope" value="Bacteria"/>
</dbReference>
<keyword evidence="1" id="KW-1133">Transmembrane helix</keyword>
<dbReference type="HOGENOM" id="CLU_077952_0_0_0"/>
<reference evidence="3 4" key="1">
    <citation type="journal article" date="2009" name="Stand. Genomic Sci.">
        <title>Complete genome sequence of Pirellula staleyi type strain (ATCC 27377).</title>
        <authorList>
            <person name="Clum A."/>
            <person name="Tindall B.J."/>
            <person name="Sikorski J."/>
            <person name="Ivanova N."/>
            <person name="Mavrommatis K."/>
            <person name="Lucas S."/>
            <person name="Glavina del Rio T."/>
            <person name="Nolan M."/>
            <person name="Chen F."/>
            <person name="Tice H."/>
            <person name="Pitluck S."/>
            <person name="Cheng J.F."/>
            <person name="Chertkov O."/>
            <person name="Brettin T."/>
            <person name="Han C."/>
            <person name="Detter J.C."/>
            <person name="Kuske C."/>
            <person name="Bruce D."/>
            <person name="Goodwin L."/>
            <person name="Ovchinikova G."/>
            <person name="Pati A."/>
            <person name="Mikhailova N."/>
            <person name="Chen A."/>
            <person name="Palaniappan K."/>
            <person name="Land M."/>
            <person name="Hauser L."/>
            <person name="Chang Y.J."/>
            <person name="Jeffries C.D."/>
            <person name="Chain P."/>
            <person name="Rohde M."/>
            <person name="Goker M."/>
            <person name="Bristow J."/>
            <person name="Eisen J.A."/>
            <person name="Markowitz V."/>
            <person name="Hugenholtz P."/>
            <person name="Kyrpides N.C."/>
            <person name="Klenk H.P."/>
            <person name="Lapidus A."/>
        </authorList>
    </citation>
    <scope>NUCLEOTIDE SEQUENCE [LARGE SCALE GENOMIC DNA]</scope>
    <source>
        <strain evidence="4">ATCC 27377 / DSM 6068 / ICPB 4128</strain>
    </source>
</reference>
<keyword evidence="1" id="KW-0812">Transmembrane</keyword>
<accession>D2QYI8</accession>
<evidence type="ECO:0000313" key="4">
    <source>
        <dbReference type="Proteomes" id="UP000001887"/>
    </source>
</evidence>
<name>D2QYI8_PIRSD</name>